<accession>A0A1V2A6K5</accession>
<dbReference type="AlphaFoldDB" id="A0A1V2A6K5"/>
<evidence type="ECO:0000313" key="5">
    <source>
        <dbReference type="Proteomes" id="UP000188613"/>
    </source>
</evidence>
<dbReference type="SUPFAM" id="SSF53756">
    <property type="entry name" value="UDP-Glycosyltransferase/glycogen phosphorylase"/>
    <property type="match status" value="1"/>
</dbReference>
<dbReference type="CDD" id="cd03794">
    <property type="entry name" value="GT4_WbuB-like"/>
    <property type="match status" value="1"/>
</dbReference>
<gene>
    <name evidence="4" type="ORF">BTO28_11370</name>
</gene>
<dbReference type="GO" id="GO:0009103">
    <property type="term" value="P:lipopolysaccharide biosynthetic process"/>
    <property type="evidence" value="ECO:0007669"/>
    <property type="project" value="TreeGrafter"/>
</dbReference>
<evidence type="ECO:0000313" key="4">
    <source>
        <dbReference type="EMBL" id="OMP66635.1"/>
    </source>
</evidence>
<comment type="caution">
    <text evidence="4">The sequence shown here is derived from an EMBL/GenBank/DDBJ whole genome shotgun (WGS) entry which is preliminary data.</text>
</comment>
<dbReference type="STRING" id="1714355.BTO28_11370"/>
<name>A0A1V2A6K5_9BACI</name>
<dbReference type="Gene3D" id="3.40.50.2000">
    <property type="entry name" value="Glycogen Phosphorylase B"/>
    <property type="match status" value="2"/>
</dbReference>
<evidence type="ECO:0000256" key="1">
    <source>
        <dbReference type="ARBA" id="ARBA00022679"/>
    </source>
</evidence>
<proteinExistence type="predicted"/>
<sequence>MNIWIFNHYAIGPGSSGGTRHYDLSKQLIARGHKVTIFASSFNHFTREETIFSNKDGNYVLESINGVDFMWIRTPGYSNSLQRVTNILSYTIKSYSKAIKYAKIDKPDLIIGSSVHPLAALVGYYVSRNEKCLFYFEERDLWPQTFVDFGKISEKNPFAKLLYLLEKFFYKKANRIIVLFDKAKQYVVSKGIDKSKIIYLPNGVDLSNYEQKKELEEIDLMFDGLENKFVVIYLGSHGLANHLDPVIDLFENLNGCSDIHLLMVGNGNEKDRLKQIVKKKQLSNITFKDAITKNKVPSLLAKADLSIISMLDSPLYKWGFSMNKIYDYMAAGLPILMIATPSIAGDFGEIRGVTVSRNLNEIKSKIEHYMTHDIKKQEDSESLKEYVNDHYSWEKLALVLDEFIKKDAEQFNFI</sequence>
<keyword evidence="5" id="KW-1185">Reference proteome</keyword>
<dbReference type="PANTHER" id="PTHR46401">
    <property type="entry name" value="GLYCOSYLTRANSFERASE WBBK-RELATED"/>
    <property type="match status" value="1"/>
</dbReference>
<dbReference type="InterPro" id="IPR028098">
    <property type="entry name" value="Glyco_trans_4-like_N"/>
</dbReference>
<evidence type="ECO:0000259" key="2">
    <source>
        <dbReference type="Pfam" id="PF00534"/>
    </source>
</evidence>
<feature type="domain" description="Glycosyl transferase family 1" evidence="2">
    <location>
        <begin position="226"/>
        <end position="373"/>
    </location>
</feature>
<protein>
    <submittedName>
        <fullName evidence="4">Glycosyltransferase WbuB</fullName>
    </submittedName>
</protein>
<dbReference type="Pfam" id="PF00534">
    <property type="entry name" value="Glycos_transf_1"/>
    <property type="match status" value="1"/>
</dbReference>
<organism evidence="4 5">
    <name type="scientific">Domibacillus epiphyticus</name>
    <dbReference type="NCBI Taxonomy" id="1714355"/>
    <lineage>
        <taxon>Bacteria</taxon>
        <taxon>Bacillati</taxon>
        <taxon>Bacillota</taxon>
        <taxon>Bacilli</taxon>
        <taxon>Bacillales</taxon>
        <taxon>Bacillaceae</taxon>
        <taxon>Domibacillus</taxon>
    </lineage>
</organism>
<dbReference type="InterPro" id="IPR001296">
    <property type="entry name" value="Glyco_trans_1"/>
</dbReference>
<dbReference type="RefSeq" id="WP_076766323.1">
    <property type="nucleotide sequence ID" value="NZ_MSFI01000019.1"/>
</dbReference>
<dbReference type="OrthoDB" id="9811902at2"/>
<dbReference type="Pfam" id="PF13439">
    <property type="entry name" value="Glyco_transf_4"/>
    <property type="match status" value="1"/>
</dbReference>
<feature type="domain" description="Glycosyltransferase subfamily 4-like N-terminal" evidence="3">
    <location>
        <begin position="22"/>
        <end position="207"/>
    </location>
</feature>
<reference evidence="4 5" key="1">
    <citation type="submission" date="2016-12" db="EMBL/GenBank/DDBJ databases">
        <title>Domibacillus sp. SAB 38T whole genome sequencing.</title>
        <authorList>
            <person name="Verma A."/>
            <person name="Ojha A.K."/>
            <person name="Krishnamurthi S."/>
        </authorList>
    </citation>
    <scope>NUCLEOTIDE SEQUENCE [LARGE SCALE GENOMIC DNA]</scope>
    <source>
        <strain evidence="4 5">SAB 38</strain>
    </source>
</reference>
<dbReference type="PANTHER" id="PTHR46401:SF2">
    <property type="entry name" value="GLYCOSYLTRANSFERASE WBBK-RELATED"/>
    <property type="match status" value="1"/>
</dbReference>
<evidence type="ECO:0000259" key="3">
    <source>
        <dbReference type="Pfam" id="PF13439"/>
    </source>
</evidence>
<dbReference type="GO" id="GO:0016757">
    <property type="term" value="F:glycosyltransferase activity"/>
    <property type="evidence" value="ECO:0007669"/>
    <property type="project" value="InterPro"/>
</dbReference>
<dbReference type="EMBL" id="MSFI01000019">
    <property type="protein sequence ID" value="OMP66635.1"/>
    <property type="molecule type" value="Genomic_DNA"/>
</dbReference>
<dbReference type="Proteomes" id="UP000188613">
    <property type="component" value="Unassembled WGS sequence"/>
</dbReference>
<keyword evidence="1 4" id="KW-0808">Transferase</keyword>